<evidence type="ECO:0000313" key="7">
    <source>
        <dbReference type="EMBL" id="KAK9085360.1"/>
    </source>
</evidence>
<dbReference type="InterPro" id="IPR004839">
    <property type="entry name" value="Aminotransferase_I/II_large"/>
</dbReference>
<comment type="cofactor">
    <cofactor evidence="1 4 5">
        <name>pyridoxal 5'-phosphate</name>
        <dbReference type="ChEBI" id="CHEBI:597326"/>
    </cofactor>
</comment>
<sequence length="455" mass="50613">MPLLYILLYYTHLTFYLNLEKEKSIMEISNGAVVANGNGMIRKKRWGFKANERIIGCDSTIRGTLSKLTSHLNPHDPRPTVPFSQGDPSPFPSFRTSPVVEDAIVEALRSAKFNSYSPNCGVLNARRAVAEYLSNDLPMKLSPDQVLLTAGASGAIALIISVLARPGANILLPQPGYLFYNTRAAFSNLECRSYDLLPEQDWEVDLNTVEALADENTVAMVIINPGNPCGNVYSYHHLKKVAETAEKLGILVIADEVYGHIAFRDNPFVPMGVFGSIVPIITLGSLSKRWVVPGWRLGWIAAIDPNGILVESKIMESLNVCLNMTNYPATFIQGAVPQILEKTNGEFFERILNMLRQTSDILVDELREIDCITCPHKPQGAMFSMVKLNVSLLQDIKDDMEFSIKLAKEESVLVLPGSSMGIKNWLRIMFAIEPDLLKDGLERIKSFCQRHAKQN</sequence>
<dbReference type="AlphaFoldDB" id="A0AAP0E285"/>
<evidence type="ECO:0000256" key="3">
    <source>
        <dbReference type="ARBA" id="ARBA00022898"/>
    </source>
</evidence>
<dbReference type="InterPro" id="IPR005958">
    <property type="entry name" value="TyrNic_aminoTrfase"/>
</dbReference>
<dbReference type="Pfam" id="PF00155">
    <property type="entry name" value="Aminotran_1_2"/>
    <property type="match status" value="1"/>
</dbReference>
<evidence type="ECO:0000256" key="5">
    <source>
        <dbReference type="PIRSR" id="PIRSR000517-1"/>
    </source>
</evidence>
<dbReference type="FunFam" id="3.90.1150.10:FF:000040">
    <property type="entry name" value="Tyrosine aminotransferase"/>
    <property type="match status" value="1"/>
</dbReference>
<evidence type="ECO:0000256" key="1">
    <source>
        <dbReference type="ARBA" id="ARBA00001933"/>
    </source>
</evidence>
<dbReference type="InterPro" id="IPR015424">
    <property type="entry name" value="PyrdxlP-dep_Trfase"/>
</dbReference>
<evidence type="ECO:0000313" key="8">
    <source>
        <dbReference type="Proteomes" id="UP001417504"/>
    </source>
</evidence>
<dbReference type="GO" id="GO:0004838">
    <property type="term" value="F:L-tyrosine-2-oxoglutarate transaminase activity"/>
    <property type="evidence" value="ECO:0007669"/>
    <property type="project" value="TreeGrafter"/>
</dbReference>
<dbReference type="PANTHER" id="PTHR45744">
    <property type="entry name" value="TYROSINE AMINOTRANSFERASE"/>
    <property type="match status" value="1"/>
</dbReference>
<dbReference type="PANTHER" id="PTHR45744:SF11">
    <property type="entry name" value="TYROSINE AMINOTRANSFERASE"/>
    <property type="match status" value="1"/>
</dbReference>
<feature type="modified residue" description="N6-(pyridoxal phosphate)lysine" evidence="5">
    <location>
        <position position="288"/>
    </location>
</feature>
<dbReference type="InterPro" id="IPR015422">
    <property type="entry name" value="PyrdxlP-dep_Trfase_small"/>
</dbReference>
<accession>A0AAP0E285</accession>
<evidence type="ECO:0000259" key="6">
    <source>
        <dbReference type="Pfam" id="PF00155"/>
    </source>
</evidence>
<comment type="similarity">
    <text evidence="2 4">Belongs to the class-I pyridoxal-phosphate-dependent aminotransferase family.</text>
</comment>
<dbReference type="Gene3D" id="3.90.1150.10">
    <property type="entry name" value="Aspartate Aminotransferase, domain 1"/>
    <property type="match status" value="1"/>
</dbReference>
<name>A0AAP0E285_9MAGN</name>
<dbReference type="Gene3D" id="3.40.640.10">
    <property type="entry name" value="Type I PLP-dependent aspartate aminotransferase-like (Major domain)"/>
    <property type="match status" value="1"/>
</dbReference>
<dbReference type="InterPro" id="IPR015421">
    <property type="entry name" value="PyrdxlP-dep_Trfase_major"/>
</dbReference>
<dbReference type="NCBIfam" id="TIGR01265">
    <property type="entry name" value="tyr_nico_aTase"/>
    <property type="match status" value="1"/>
</dbReference>
<dbReference type="GO" id="GO:0030170">
    <property type="term" value="F:pyridoxal phosphate binding"/>
    <property type="evidence" value="ECO:0007669"/>
    <property type="project" value="InterPro"/>
</dbReference>
<feature type="domain" description="Aminotransferase class I/classII large" evidence="6">
    <location>
        <begin position="81"/>
        <end position="444"/>
    </location>
</feature>
<gene>
    <name evidence="7" type="ORF">Sjap_025771</name>
</gene>
<organism evidence="7 8">
    <name type="scientific">Stephania japonica</name>
    <dbReference type="NCBI Taxonomy" id="461633"/>
    <lineage>
        <taxon>Eukaryota</taxon>
        <taxon>Viridiplantae</taxon>
        <taxon>Streptophyta</taxon>
        <taxon>Embryophyta</taxon>
        <taxon>Tracheophyta</taxon>
        <taxon>Spermatophyta</taxon>
        <taxon>Magnoliopsida</taxon>
        <taxon>Ranunculales</taxon>
        <taxon>Menispermaceae</taxon>
        <taxon>Menispermoideae</taxon>
        <taxon>Cissampelideae</taxon>
        <taxon>Stephania</taxon>
    </lineage>
</organism>
<reference evidence="7 8" key="1">
    <citation type="submission" date="2024-01" db="EMBL/GenBank/DDBJ databases">
        <title>Genome assemblies of Stephania.</title>
        <authorList>
            <person name="Yang L."/>
        </authorList>
    </citation>
    <scope>NUCLEOTIDE SEQUENCE [LARGE SCALE GENOMIC DNA]</scope>
    <source>
        <strain evidence="7">QJT</strain>
        <tissue evidence="7">Leaf</tissue>
    </source>
</reference>
<dbReference type="FunFam" id="3.40.640.10:FF:000048">
    <property type="entry name" value="tyrosine aminotransferase"/>
    <property type="match status" value="1"/>
</dbReference>
<dbReference type="CDD" id="cd00609">
    <property type="entry name" value="AAT_like"/>
    <property type="match status" value="1"/>
</dbReference>
<protein>
    <recommendedName>
        <fullName evidence="6">Aminotransferase class I/classII large domain-containing protein</fullName>
    </recommendedName>
</protein>
<proteinExistence type="inferred from homology"/>
<dbReference type="EMBL" id="JBBNAE010000011">
    <property type="protein sequence ID" value="KAK9085360.1"/>
    <property type="molecule type" value="Genomic_DNA"/>
</dbReference>
<comment type="caution">
    <text evidence="7">The sequence shown here is derived from an EMBL/GenBank/DDBJ whole genome shotgun (WGS) entry which is preliminary data.</text>
</comment>
<dbReference type="InterPro" id="IPR004838">
    <property type="entry name" value="NHTrfase_class1_PyrdxlP-BS"/>
</dbReference>
<dbReference type="PROSITE" id="PS00105">
    <property type="entry name" value="AA_TRANSFER_CLASS_1"/>
    <property type="match status" value="1"/>
</dbReference>
<dbReference type="PIRSF" id="PIRSF000517">
    <property type="entry name" value="Tyr_transaminase"/>
    <property type="match status" value="1"/>
</dbReference>
<evidence type="ECO:0000256" key="4">
    <source>
        <dbReference type="PIRNR" id="PIRNR000517"/>
    </source>
</evidence>
<keyword evidence="3 4" id="KW-0663">Pyridoxal phosphate</keyword>
<dbReference type="GO" id="GO:0006572">
    <property type="term" value="P:L-tyrosine catabolic process"/>
    <property type="evidence" value="ECO:0007669"/>
    <property type="project" value="TreeGrafter"/>
</dbReference>
<dbReference type="Proteomes" id="UP001417504">
    <property type="component" value="Unassembled WGS sequence"/>
</dbReference>
<keyword evidence="8" id="KW-1185">Reference proteome</keyword>
<evidence type="ECO:0000256" key="2">
    <source>
        <dbReference type="ARBA" id="ARBA00007441"/>
    </source>
</evidence>
<dbReference type="SUPFAM" id="SSF53383">
    <property type="entry name" value="PLP-dependent transferases"/>
    <property type="match status" value="1"/>
</dbReference>